<reference evidence="2" key="1">
    <citation type="submission" date="2016-11" db="UniProtKB">
        <authorList>
            <consortium name="WormBaseParasite"/>
        </authorList>
    </citation>
    <scope>IDENTIFICATION</scope>
    <source>
        <strain evidence="2">KR3021</strain>
    </source>
</reference>
<dbReference type="WBParaSite" id="RSKR_0000723500.1">
    <property type="protein sequence ID" value="RSKR_0000723500.1"/>
    <property type="gene ID" value="RSKR_0000723500"/>
</dbReference>
<proteinExistence type="predicted"/>
<protein>
    <submittedName>
        <fullName evidence="2">Transmembrane protein 106A</fullName>
    </submittedName>
</protein>
<dbReference type="Proteomes" id="UP000095286">
    <property type="component" value="Unplaced"/>
</dbReference>
<accession>A0AC35U2U5</accession>
<sequence length="267" mass="29700">MPQLPKYIQNWLSDIQVRFNRRQNNDTDTLISTSLNSSTNAERNTDTNYEANSRNELQVCPSCKGTGRVQSDEVLVALIPVNDERLKPKRTCVYVSIGIGICALLATAAIFTLLPRPVTLNSKSNPIETVNVFEKDDSHMQFHFLNAVNITNANYFVVKVTNVTSTIINKFQPWSNDVIGTGLNDTQITIMPLSSVGNTLWFNNTIALKGYVAQYCQSNISQLTPLYVTMQFDVSVVIDYLKHSEMISLTTTQAVCCIPSGNCTAPF</sequence>
<evidence type="ECO:0000313" key="2">
    <source>
        <dbReference type="WBParaSite" id="RSKR_0000723500.1"/>
    </source>
</evidence>
<organism evidence="1 2">
    <name type="scientific">Rhabditophanes sp. KR3021</name>
    <dbReference type="NCBI Taxonomy" id="114890"/>
    <lineage>
        <taxon>Eukaryota</taxon>
        <taxon>Metazoa</taxon>
        <taxon>Ecdysozoa</taxon>
        <taxon>Nematoda</taxon>
        <taxon>Chromadorea</taxon>
        <taxon>Rhabditida</taxon>
        <taxon>Tylenchina</taxon>
        <taxon>Panagrolaimomorpha</taxon>
        <taxon>Strongyloidoidea</taxon>
        <taxon>Alloionematidae</taxon>
        <taxon>Rhabditophanes</taxon>
    </lineage>
</organism>
<evidence type="ECO:0000313" key="1">
    <source>
        <dbReference type="Proteomes" id="UP000095286"/>
    </source>
</evidence>
<name>A0AC35U2U5_9BILA</name>